<dbReference type="InterPro" id="IPR019096">
    <property type="entry name" value="YopX_protein"/>
</dbReference>
<dbReference type="Pfam" id="PF09643">
    <property type="entry name" value="YopX"/>
    <property type="match status" value="1"/>
</dbReference>
<sequence length="152" mass="17310">MTPKFRAWDVKDRRWLSPLNLLMDMTGELYWGFAGTVKYQGNQKTANIIVEQWTGLKDKNGVEIFEGDIVEQEAITSYPGEYGGDIDLLYIGVVVMIPSKGACLKRPMVHDRLEDNQKWRCDYYKTIASYRSKVIGNIHATSELLNGEAKDA</sequence>
<dbReference type="InterPro" id="IPR023385">
    <property type="entry name" value="YopX-like_C"/>
</dbReference>
<dbReference type="EMBL" id="MT141876">
    <property type="protein sequence ID" value="QJA71481.1"/>
    <property type="molecule type" value="Genomic_DNA"/>
</dbReference>
<dbReference type="SUPFAM" id="SSF159006">
    <property type="entry name" value="YopX-like"/>
    <property type="match status" value="1"/>
</dbReference>
<proteinExistence type="predicted"/>
<name>A0A6M3JQU8_9ZZZZ</name>
<organism evidence="2">
    <name type="scientific">viral metagenome</name>
    <dbReference type="NCBI Taxonomy" id="1070528"/>
    <lineage>
        <taxon>unclassified sequences</taxon>
        <taxon>metagenomes</taxon>
        <taxon>organismal metagenomes</taxon>
    </lineage>
</organism>
<dbReference type="AlphaFoldDB" id="A0A6M3JQU8"/>
<evidence type="ECO:0000313" key="2">
    <source>
        <dbReference type="EMBL" id="QJA71481.1"/>
    </source>
</evidence>
<reference evidence="2" key="1">
    <citation type="submission" date="2020-03" db="EMBL/GenBank/DDBJ databases">
        <title>The deep terrestrial virosphere.</title>
        <authorList>
            <person name="Holmfeldt K."/>
            <person name="Nilsson E."/>
            <person name="Simone D."/>
            <person name="Lopez-Fernandez M."/>
            <person name="Wu X."/>
            <person name="de Brujin I."/>
            <person name="Lundin D."/>
            <person name="Andersson A."/>
            <person name="Bertilsson S."/>
            <person name="Dopson M."/>
        </authorList>
    </citation>
    <scope>NUCLEOTIDE SEQUENCE</scope>
    <source>
        <strain evidence="2">MM415A03163</strain>
    </source>
</reference>
<feature type="domain" description="YopX protein" evidence="1">
    <location>
        <begin position="4"/>
        <end position="145"/>
    </location>
</feature>
<accession>A0A6M3JQU8</accession>
<gene>
    <name evidence="2" type="ORF">MM415A03163_0011</name>
</gene>
<dbReference type="NCBIfam" id="TIGR01671">
    <property type="entry name" value="phage_TIGR01671"/>
    <property type="match status" value="1"/>
</dbReference>
<evidence type="ECO:0000259" key="1">
    <source>
        <dbReference type="Pfam" id="PF09643"/>
    </source>
</evidence>
<protein>
    <submittedName>
        <fullName evidence="2">Putative YopX protein</fullName>
    </submittedName>
</protein>
<dbReference type="Gene3D" id="2.30.30.290">
    <property type="entry name" value="YopX-like domains"/>
    <property type="match status" value="1"/>
</dbReference>
<dbReference type="InterPro" id="IPR010024">
    <property type="entry name" value="CHP16711"/>
</dbReference>